<dbReference type="InterPro" id="IPR045886">
    <property type="entry name" value="ThiF/MoeB/HesA"/>
</dbReference>
<comment type="caution">
    <text evidence="10">The sequence shown here is derived from an EMBL/GenBank/DDBJ whole genome shotgun (WGS) entry which is preliminary data.</text>
</comment>
<feature type="domain" description="THIF-type NAD/FAD binding fold" evidence="9">
    <location>
        <begin position="118"/>
        <end position="297"/>
    </location>
</feature>
<organism evidence="10 11">
    <name type="scientific">Ananas comosus</name>
    <name type="common">Pineapple</name>
    <name type="synonym">Ananas ananas</name>
    <dbReference type="NCBI Taxonomy" id="4615"/>
    <lineage>
        <taxon>Eukaryota</taxon>
        <taxon>Viridiplantae</taxon>
        <taxon>Streptophyta</taxon>
        <taxon>Embryophyta</taxon>
        <taxon>Tracheophyta</taxon>
        <taxon>Spermatophyta</taxon>
        <taxon>Magnoliopsida</taxon>
        <taxon>Liliopsida</taxon>
        <taxon>Poales</taxon>
        <taxon>Bromeliaceae</taxon>
        <taxon>Bromelioideae</taxon>
        <taxon>Ananas</taxon>
    </lineage>
</organism>
<sequence>MEEELRSLLQDLESFKLSTSDRPDLVDQMKQRVVRIGDLAKPGAGKRSKVKDMSAEVVDSNPYSRLMALQRMGIVENYEKIRDFSVAIVGIGGVGSVAAEMLTRCGIGRLLLYDYDTVGMTKTDAAVQTLSDINPDVVLESYSLNITTVKGFEIFVESLKEKPGKSGVDLILSCVDNYEARMVVNQACNELGQTWMESGVSEDAVSGHIQLLVPGETACFACAPPLVVASGVDERTLKREGVCAASLPTTMGVVAGLLVQNTLKYLLKFGQVSPYLGYNSLKDYFPTMQMRPNPQCSNSACVERQKEYIQSKPARDAAAKAKMEADASAKSEGPVHLDNDVVDDNEVDVPNSSNTSDRLPDGLVHELPSADKYTQPLVAEEASPIADDLEDLQRQLDALNAS</sequence>
<dbReference type="EMBL" id="LSRQ01007376">
    <property type="protein sequence ID" value="OAY64989.1"/>
    <property type="molecule type" value="Genomic_DNA"/>
</dbReference>
<dbReference type="STRING" id="4615.A0A199UJS5"/>
<dbReference type="GO" id="GO:0005829">
    <property type="term" value="C:cytosol"/>
    <property type="evidence" value="ECO:0007669"/>
    <property type="project" value="TreeGrafter"/>
</dbReference>
<keyword evidence="5" id="KW-0833">Ubl conjugation pathway</keyword>
<keyword evidence="3" id="KW-0479">Metal-binding</keyword>
<gene>
    <name evidence="10" type="ORF">ACMD2_17697</name>
</gene>
<dbReference type="InterPro" id="IPR000594">
    <property type="entry name" value="ThiF_NAD_FAD-bd"/>
</dbReference>
<evidence type="ECO:0000256" key="6">
    <source>
        <dbReference type="ARBA" id="ARBA00022833"/>
    </source>
</evidence>
<dbReference type="CDD" id="cd00757">
    <property type="entry name" value="ThiF_MoeB_HesA_family"/>
    <property type="match status" value="1"/>
</dbReference>
<evidence type="ECO:0000313" key="10">
    <source>
        <dbReference type="EMBL" id="OAY64989.1"/>
    </source>
</evidence>
<dbReference type="InterPro" id="IPR029752">
    <property type="entry name" value="D-isomer_DH_CS1"/>
</dbReference>
<dbReference type="GO" id="GO:0071569">
    <property type="term" value="P:protein ufmylation"/>
    <property type="evidence" value="ECO:0007669"/>
    <property type="project" value="TreeGrafter"/>
</dbReference>
<protein>
    <recommendedName>
        <fullName evidence="2">Ubiquitin-like modifier-activating enzyme 5</fullName>
    </recommendedName>
</protein>
<evidence type="ECO:0000256" key="3">
    <source>
        <dbReference type="ARBA" id="ARBA00022723"/>
    </source>
</evidence>
<evidence type="ECO:0000256" key="4">
    <source>
        <dbReference type="ARBA" id="ARBA00022741"/>
    </source>
</evidence>
<evidence type="ECO:0000313" key="11">
    <source>
        <dbReference type="Proteomes" id="UP000092600"/>
    </source>
</evidence>
<dbReference type="PANTHER" id="PTHR10953">
    <property type="entry name" value="UBIQUITIN-ACTIVATING ENZYME E1"/>
    <property type="match status" value="1"/>
</dbReference>
<evidence type="ECO:0000256" key="2">
    <source>
        <dbReference type="ARBA" id="ARBA00016279"/>
    </source>
</evidence>
<dbReference type="PROSITE" id="PS00065">
    <property type="entry name" value="D_2_HYDROXYACID_DH_1"/>
    <property type="match status" value="1"/>
</dbReference>
<evidence type="ECO:0000256" key="5">
    <source>
        <dbReference type="ARBA" id="ARBA00022786"/>
    </source>
</evidence>
<dbReference type="SUPFAM" id="SSF69572">
    <property type="entry name" value="Activating enzymes of the ubiquitin-like proteins"/>
    <property type="match status" value="1"/>
</dbReference>
<reference evidence="10 11" key="1">
    <citation type="journal article" date="2016" name="DNA Res.">
        <title>The draft genome of MD-2 pineapple using hybrid error correction of long reads.</title>
        <authorList>
            <person name="Redwan R.M."/>
            <person name="Saidin A."/>
            <person name="Kumar S.V."/>
        </authorList>
    </citation>
    <scope>NUCLEOTIDE SEQUENCE [LARGE SCALE GENOMIC DNA]</scope>
    <source>
        <strain evidence="11">cv. MD2</strain>
        <tissue evidence="10">Leaf</tissue>
    </source>
</reference>
<dbReference type="Gene3D" id="3.40.50.720">
    <property type="entry name" value="NAD(P)-binding Rossmann-like Domain"/>
    <property type="match status" value="1"/>
</dbReference>
<proteinExistence type="inferred from homology"/>
<dbReference type="PANTHER" id="PTHR10953:SF9">
    <property type="entry name" value="UBIQUITIN-LIKE MODIFIER-ACTIVATING ENZYME 5"/>
    <property type="match status" value="1"/>
</dbReference>
<evidence type="ECO:0000256" key="7">
    <source>
        <dbReference type="ARBA" id="ARBA00022840"/>
    </source>
</evidence>
<dbReference type="FunFam" id="3.40.50.720:FF:000531">
    <property type="entry name" value="NAD/FAD dependent dehydrogenase, putative"/>
    <property type="match status" value="1"/>
</dbReference>
<dbReference type="GO" id="GO:0071566">
    <property type="term" value="F:UFM1 activating enzyme activity"/>
    <property type="evidence" value="ECO:0007669"/>
    <property type="project" value="TreeGrafter"/>
</dbReference>
<dbReference type="AlphaFoldDB" id="A0A199UJS5"/>
<comment type="similarity">
    <text evidence="1">Belongs to the ubiquitin-activating E1 family. UBA5 subfamily.</text>
</comment>
<feature type="region of interest" description="Disordered" evidence="8">
    <location>
        <begin position="312"/>
        <end position="374"/>
    </location>
</feature>
<feature type="compositionally biased region" description="Basic and acidic residues" evidence="8">
    <location>
        <begin position="312"/>
        <end position="339"/>
    </location>
</feature>
<evidence type="ECO:0000259" key="9">
    <source>
        <dbReference type="Pfam" id="PF00899"/>
    </source>
</evidence>
<evidence type="ECO:0000256" key="8">
    <source>
        <dbReference type="SAM" id="MobiDB-lite"/>
    </source>
</evidence>
<name>A0A199UJS5_ANACO</name>
<keyword evidence="6" id="KW-0862">Zinc</keyword>
<dbReference type="GO" id="GO:0046872">
    <property type="term" value="F:metal ion binding"/>
    <property type="evidence" value="ECO:0007669"/>
    <property type="project" value="UniProtKB-KW"/>
</dbReference>
<dbReference type="GO" id="GO:0005524">
    <property type="term" value="F:ATP binding"/>
    <property type="evidence" value="ECO:0007669"/>
    <property type="project" value="UniProtKB-KW"/>
</dbReference>
<accession>A0A199UJS5</accession>
<evidence type="ECO:0000256" key="1">
    <source>
        <dbReference type="ARBA" id="ARBA00005339"/>
    </source>
</evidence>
<dbReference type="Proteomes" id="UP000092600">
    <property type="component" value="Unassembled WGS sequence"/>
</dbReference>
<dbReference type="Gramene" id="Aco016070.1.mrna1">
    <property type="protein sequence ID" value="Aco016070.1.mrna1"/>
    <property type="gene ID" value="Aco016070.1.path1"/>
</dbReference>
<dbReference type="Pfam" id="PF00899">
    <property type="entry name" value="ThiF"/>
    <property type="match status" value="1"/>
</dbReference>
<dbReference type="InterPro" id="IPR035985">
    <property type="entry name" value="Ubiquitin-activating_enz"/>
</dbReference>
<keyword evidence="4" id="KW-0547">Nucleotide-binding</keyword>
<keyword evidence="7" id="KW-0067">ATP-binding</keyword>